<accession>A0A1U9LJB8</accession>
<gene>
    <name evidence="2" type="ORF">A0U91_15920</name>
</gene>
<name>A0A1U9LJB8_9PROT</name>
<evidence type="ECO:0000256" key="1">
    <source>
        <dbReference type="ARBA" id="ARBA00023118"/>
    </source>
</evidence>
<dbReference type="InterPro" id="IPR013422">
    <property type="entry name" value="CRISPR-assoc_prot_Cas5_N"/>
</dbReference>
<dbReference type="EMBL" id="CP014688">
    <property type="protein sequence ID" value="AQT06497.1"/>
    <property type="molecule type" value="Genomic_DNA"/>
</dbReference>
<dbReference type="KEGG" id="aper:A0U91_15920"/>
<dbReference type="CDD" id="cd09645">
    <property type="entry name" value="Cas5_I-E"/>
    <property type="match status" value="1"/>
</dbReference>
<evidence type="ECO:0008006" key="4">
    <source>
        <dbReference type="Google" id="ProtNLM"/>
    </source>
</evidence>
<dbReference type="NCBIfam" id="TIGR01868">
    <property type="entry name" value="casD_Cas5e"/>
    <property type="match status" value="1"/>
</dbReference>
<dbReference type="RefSeq" id="WP_157763133.1">
    <property type="nucleotide sequence ID" value="NZ_CP014688.1"/>
</dbReference>
<evidence type="ECO:0000313" key="2">
    <source>
        <dbReference type="EMBL" id="AQT06497.1"/>
    </source>
</evidence>
<protein>
    <recommendedName>
        <fullName evidence="4">CRISPR-associated protein Cas5</fullName>
    </recommendedName>
</protein>
<dbReference type="AlphaFoldDB" id="A0A1U9LJB8"/>
<organism evidence="2 3">
    <name type="scientific">Acetobacter persici</name>
    <dbReference type="NCBI Taxonomy" id="1076596"/>
    <lineage>
        <taxon>Bacteria</taxon>
        <taxon>Pseudomonadati</taxon>
        <taxon>Pseudomonadota</taxon>
        <taxon>Alphaproteobacteria</taxon>
        <taxon>Acetobacterales</taxon>
        <taxon>Acetobacteraceae</taxon>
        <taxon>Acetobacter</taxon>
    </lineage>
</organism>
<dbReference type="Pfam" id="PF09704">
    <property type="entry name" value="Cas_Cas5d"/>
    <property type="match status" value="1"/>
</dbReference>
<dbReference type="InterPro" id="IPR021124">
    <property type="entry name" value="CRISPR-assoc_prot_Cas5"/>
</dbReference>
<proteinExistence type="predicted"/>
<dbReference type="Gene3D" id="3.30.70.2660">
    <property type="match status" value="1"/>
</dbReference>
<dbReference type="InterPro" id="IPR010147">
    <property type="entry name" value="CRISPR-assoc_prot_CasD"/>
</dbReference>
<keyword evidence="2" id="KW-0614">Plasmid</keyword>
<reference evidence="2 3" key="1">
    <citation type="submission" date="2016-03" db="EMBL/GenBank/DDBJ databases">
        <title>Acetic acid bacteria sequencing.</title>
        <authorList>
            <person name="Brandt J."/>
            <person name="Jakob F."/>
            <person name="Vogel R.F."/>
        </authorList>
    </citation>
    <scope>NUCLEOTIDE SEQUENCE [LARGE SCALE GENOMIC DNA]</scope>
    <source>
        <strain evidence="2 3">TMW2.1084</strain>
        <plasmid evidence="3">pac1084_1</plasmid>
    </source>
</reference>
<evidence type="ECO:0000313" key="3">
    <source>
        <dbReference type="Proteomes" id="UP000189055"/>
    </source>
</evidence>
<keyword evidence="1" id="KW-0051">Antiviral defense</keyword>
<geneLocation type="plasmid" evidence="3">
    <name>pac1084_1</name>
</geneLocation>
<dbReference type="GO" id="GO:0003723">
    <property type="term" value="F:RNA binding"/>
    <property type="evidence" value="ECO:0007669"/>
    <property type="project" value="InterPro"/>
</dbReference>
<dbReference type="NCBIfam" id="TIGR02593">
    <property type="entry name" value="CRISPR_cas5"/>
    <property type="match status" value="1"/>
</dbReference>
<sequence length="207" mass="22463">MGELAGHERRGTLMFPTRSALIGMMGAALGICRDGDFSILDALKIDVAIFDYGSPMRDFHTVQTVPTVASRSPNSRPEALIEAEGKLNTMITLRDYRGGVFYGVAVQGENLDEIAQALNKPFFTLYFGRKCCPLSAPPGAKVVMAGSSEDAIAQVTAPAWRTPAFARTLVEEGGRGEFVNDVPVDRQRWHFSSREVGLRNVNIAVGV</sequence>
<dbReference type="Proteomes" id="UP000189055">
    <property type="component" value="Plasmid pAC1084_1"/>
</dbReference>
<dbReference type="GO" id="GO:0051607">
    <property type="term" value="P:defense response to virus"/>
    <property type="evidence" value="ECO:0007669"/>
    <property type="project" value="UniProtKB-KW"/>
</dbReference>
<dbReference type="GO" id="GO:0043571">
    <property type="term" value="P:maintenance of CRISPR repeat elements"/>
    <property type="evidence" value="ECO:0007669"/>
    <property type="project" value="InterPro"/>
</dbReference>